<dbReference type="PROSITE" id="PS50026">
    <property type="entry name" value="EGF_3"/>
    <property type="match status" value="1"/>
</dbReference>
<dbReference type="InterPro" id="IPR000742">
    <property type="entry name" value="EGF"/>
</dbReference>
<dbReference type="HOGENOM" id="CLU_997326_0_0_1"/>
<evidence type="ECO:0000256" key="3">
    <source>
        <dbReference type="SAM" id="Phobius"/>
    </source>
</evidence>
<feature type="transmembrane region" description="Helical" evidence="3">
    <location>
        <begin position="239"/>
        <end position="261"/>
    </location>
</feature>
<dbReference type="PROSITE" id="PS01186">
    <property type="entry name" value="EGF_2"/>
    <property type="match status" value="1"/>
</dbReference>
<dbReference type="Ensembl" id="ENSCINT00000014436.3">
    <property type="protein sequence ID" value="ENSCINP00000014436.3"/>
    <property type="gene ID" value="ENSCING00000007028.3"/>
</dbReference>
<name>F6ZWB0_CIOIN</name>
<sequence>MNALVRVFLFLNLLCLEQIIVTGQDVYDNEFESSSGFSGYSGEGSGDAKEDDFFTSGDSCSGSGEDEEIYSGDVMSGENDTFNESFDAKTKNFPGFDKGISSNAMNVLQGLMNGGGFAEEAETDFELLGAFEDGSGANGLCMNGDICFNGGTCETLLEESRCLCAVGYTGHDCSSLFGDSAACLDCQDFSGDSLKKRRSLENYHVVQVEWRHNGNFTGTEILAEQLISGMLDEKRHHNIALATLGGFILLLAALFVGYFLARFGTRGNRREETQDTHNV</sequence>
<keyword evidence="7" id="KW-1185">Reference proteome</keyword>
<dbReference type="PROSITE" id="PS00022">
    <property type="entry name" value="EGF_1"/>
    <property type="match status" value="1"/>
</dbReference>
<evidence type="ECO:0000259" key="5">
    <source>
        <dbReference type="PROSITE" id="PS50026"/>
    </source>
</evidence>
<dbReference type="GeneID" id="100185987"/>
<dbReference type="Proteomes" id="UP000008144">
    <property type="component" value="Chromosome 7"/>
</dbReference>
<evidence type="ECO:0000256" key="2">
    <source>
        <dbReference type="SAM" id="MobiDB-lite"/>
    </source>
</evidence>
<dbReference type="AlphaFoldDB" id="F6ZWB0"/>
<feature type="domain" description="EGF-like" evidence="5">
    <location>
        <begin position="137"/>
        <end position="174"/>
    </location>
</feature>
<evidence type="ECO:0000313" key="6">
    <source>
        <dbReference type="Ensembl" id="ENSCINP00000014436.3"/>
    </source>
</evidence>
<reference evidence="6" key="2">
    <citation type="journal article" date="2008" name="Genome Biol.">
        <title>Improved genome assembly and evidence-based global gene model set for the chordate Ciona intestinalis: new insight into intron and operon populations.</title>
        <authorList>
            <person name="Satou Y."/>
            <person name="Mineta K."/>
            <person name="Ogasawara M."/>
            <person name="Sasakura Y."/>
            <person name="Shoguchi E."/>
            <person name="Ueno K."/>
            <person name="Yamada L."/>
            <person name="Matsumoto J."/>
            <person name="Wasserscheid J."/>
            <person name="Dewar K."/>
            <person name="Wiley G.B."/>
            <person name="Macmil S.L."/>
            <person name="Roe B.A."/>
            <person name="Zeller R.W."/>
            <person name="Hastings K.E."/>
            <person name="Lemaire P."/>
            <person name="Lindquist E."/>
            <person name="Endo T."/>
            <person name="Hotta K."/>
            <person name="Inaba K."/>
        </authorList>
    </citation>
    <scope>NUCLEOTIDE SEQUENCE [LARGE SCALE GENOMIC DNA]</scope>
    <source>
        <strain evidence="6">wild type</strain>
    </source>
</reference>
<reference evidence="6" key="3">
    <citation type="submission" date="2025-08" db="UniProtKB">
        <authorList>
            <consortium name="Ensembl"/>
        </authorList>
    </citation>
    <scope>IDENTIFICATION</scope>
</reference>
<gene>
    <name evidence="6" type="primary">LOC100185987</name>
</gene>
<feature type="chain" id="PRO_5014090453" evidence="4">
    <location>
        <begin position="24"/>
        <end position="279"/>
    </location>
</feature>
<dbReference type="Gene3D" id="2.10.25.10">
    <property type="entry name" value="Laminin"/>
    <property type="match status" value="1"/>
</dbReference>
<keyword evidence="4" id="KW-0732">Signal</keyword>
<accession>A0A1W2WGS1</accession>
<evidence type="ECO:0000256" key="1">
    <source>
        <dbReference type="PROSITE-ProRule" id="PRU00076"/>
    </source>
</evidence>
<comment type="caution">
    <text evidence="1">Lacks conserved residue(s) required for the propagation of feature annotation.</text>
</comment>
<dbReference type="SUPFAM" id="SSF57196">
    <property type="entry name" value="EGF/Laminin"/>
    <property type="match status" value="1"/>
</dbReference>
<evidence type="ECO:0000313" key="7">
    <source>
        <dbReference type="Proteomes" id="UP000008144"/>
    </source>
</evidence>
<dbReference type="EMBL" id="EAAA01002414">
    <property type="status" value="NOT_ANNOTATED_CDS"/>
    <property type="molecule type" value="Genomic_DNA"/>
</dbReference>
<feature type="signal peptide" evidence="4">
    <location>
        <begin position="1"/>
        <end position="23"/>
    </location>
</feature>
<dbReference type="RefSeq" id="XP_002130659.1">
    <property type="nucleotide sequence ID" value="XM_002130623.4"/>
</dbReference>
<organism evidence="6 7">
    <name type="scientific">Ciona intestinalis</name>
    <name type="common">Transparent sea squirt</name>
    <name type="synonym">Ascidia intestinalis</name>
    <dbReference type="NCBI Taxonomy" id="7719"/>
    <lineage>
        <taxon>Eukaryota</taxon>
        <taxon>Metazoa</taxon>
        <taxon>Chordata</taxon>
        <taxon>Tunicata</taxon>
        <taxon>Ascidiacea</taxon>
        <taxon>Phlebobranchia</taxon>
        <taxon>Cionidae</taxon>
        <taxon>Ciona</taxon>
    </lineage>
</organism>
<accession>F6ZWB0</accession>
<dbReference type="KEGG" id="cin:100185987"/>
<keyword evidence="3" id="KW-0812">Transmembrane</keyword>
<evidence type="ECO:0000256" key="4">
    <source>
        <dbReference type="SAM" id="SignalP"/>
    </source>
</evidence>
<protein>
    <submittedName>
        <fullName evidence="6">Uncharacterized LOC100185987</fullName>
    </submittedName>
</protein>
<proteinExistence type="predicted"/>
<dbReference type="OrthoDB" id="6079678at2759"/>
<reference evidence="7" key="1">
    <citation type="journal article" date="2002" name="Science">
        <title>The draft genome of Ciona intestinalis: insights into chordate and vertebrate origins.</title>
        <authorList>
            <person name="Dehal P."/>
            <person name="Satou Y."/>
            <person name="Campbell R.K."/>
            <person name="Chapman J."/>
            <person name="Degnan B."/>
            <person name="De Tomaso A."/>
            <person name="Davidson B."/>
            <person name="Di Gregorio A."/>
            <person name="Gelpke M."/>
            <person name="Goodstein D.M."/>
            <person name="Harafuji N."/>
            <person name="Hastings K.E."/>
            <person name="Ho I."/>
            <person name="Hotta K."/>
            <person name="Huang W."/>
            <person name="Kawashima T."/>
            <person name="Lemaire P."/>
            <person name="Martinez D."/>
            <person name="Meinertzhagen I.A."/>
            <person name="Necula S."/>
            <person name="Nonaka M."/>
            <person name="Putnam N."/>
            <person name="Rash S."/>
            <person name="Saiga H."/>
            <person name="Satake M."/>
            <person name="Terry A."/>
            <person name="Yamada L."/>
            <person name="Wang H.G."/>
            <person name="Awazu S."/>
            <person name="Azumi K."/>
            <person name="Boore J."/>
            <person name="Branno M."/>
            <person name="Chin-Bow S."/>
            <person name="DeSantis R."/>
            <person name="Doyle S."/>
            <person name="Francino P."/>
            <person name="Keys D.N."/>
            <person name="Haga S."/>
            <person name="Hayashi H."/>
            <person name="Hino K."/>
            <person name="Imai K.S."/>
            <person name="Inaba K."/>
            <person name="Kano S."/>
            <person name="Kobayashi K."/>
            <person name="Kobayashi M."/>
            <person name="Lee B.I."/>
            <person name="Makabe K.W."/>
            <person name="Manohar C."/>
            <person name="Matassi G."/>
            <person name="Medina M."/>
            <person name="Mochizuki Y."/>
            <person name="Mount S."/>
            <person name="Morishita T."/>
            <person name="Miura S."/>
            <person name="Nakayama A."/>
            <person name="Nishizaka S."/>
            <person name="Nomoto H."/>
            <person name="Ohta F."/>
            <person name="Oishi K."/>
            <person name="Rigoutsos I."/>
            <person name="Sano M."/>
            <person name="Sasaki A."/>
            <person name="Sasakura Y."/>
            <person name="Shoguchi E."/>
            <person name="Shin-i T."/>
            <person name="Spagnuolo A."/>
            <person name="Stainier D."/>
            <person name="Suzuki M.M."/>
            <person name="Tassy O."/>
            <person name="Takatori N."/>
            <person name="Tokuoka M."/>
            <person name="Yagi K."/>
            <person name="Yoshizaki F."/>
            <person name="Wada S."/>
            <person name="Zhang C."/>
            <person name="Hyatt P.D."/>
            <person name="Larimer F."/>
            <person name="Detter C."/>
            <person name="Doggett N."/>
            <person name="Glavina T."/>
            <person name="Hawkins T."/>
            <person name="Richardson P."/>
            <person name="Lucas S."/>
            <person name="Kohara Y."/>
            <person name="Levine M."/>
            <person name="Satoh N."/>
            <person name="Rokhsar D.S."/>
        </authorList>
    </citation>
    <scope>NUCLEOTIDE SEQUENCE [LARGE SCALE GENOMIC DNA]</scope>
</reference>
<keyword evidence="1" id="KW-0245">EGF-like domain</keyword>
<feature type="disulfide bond" evidence="1">
    <location>
        <begin position="164"/>
        <end position="173"/>
    </location>
</feature>
<dbReference type="CDD" id="cd00054">
    <property type="entry name" value="EGF_CA"/>
    <property type="match status" value="1"/>
</dbReference>
<dbReference type="GeneTree" id="ENSGT00530000066830"/>
<keyword evidence="1" id="KW-1015">Disulfide bond</keyword>
<dbReference type="InParanoid" id="F6ZWB0"/>
<keyword evidence="3" id="KW-0472">Membrane</keyword>
<keyword evidence="3" id="KW-1133">Transmembrane helix</keyword>
<reference evidence="6" key="4">
    <citation type="submission" date="2025-09" db="UniProtKB">
        <authorList>
            <consortium name="Ensembl"/>
        </authorList>
    </citation>
    <scope>IDENTIFICATION</scope>
</reference>
<feature type="region of interest" description="Disordered" evidence="2">
    <location>
        <begin position="38"/>
        <end position="74"/>
    </location>
</feature>